<organism evidence="2 3">
    <name type="scientific">Rugosimonospora acidiphila</name>
    <dbReference type="NCBI Taxonomy" id="556531"/>
    <lineage>
        <taxon>Bacteria</taxon>
        <taxon>Bacillati</taxon>
        <taxon>Actinomycetota</taxon>
        <taxon>Actinomycetes</taxon>
        <taxon>Micromonosporales</taxon>
        <taxon>Micromonosporaceae</taxon>
        <taxon>Rugosimonospora</taxon>
    </lineage>
</organism>
<evidence type="ECO:0000313" key="2">
    <source>
        <dbReference type="EMBL" id="GAA5190483.1"/>
    </source>
</evidence>
<evidence type="ECO:0000313" key="3">
    <source>
        <dbReference type="Proteomes" id="UP001501570"/>
    </source>
</evidence>
<dbReference type="PANTHER" id="PTHR45331:SF2">
    <property type="entry name" value="OXIDOREDUCTASE WITH IRON-SULFUR SUBUNIT"/>
    <property type="match status" value="1"/>
</dbReference>
<dbReference type="InterPro" id="IPR002888">
    <property type="entry name" value="2Fe-2S-bd"/>
</dbReference>
<dbReference type="Pfam" id="PF00111">
    <property type="entry name" value="Fer2"/>
    <property type="match status" value="1"/>
</dbReference>
<accession>A0ABP9S275</accession>
<reference evidence="3" key="1">
    <citation type="journal article" date="2019" name="Int. J. Syst. Evol. Microbiol.">
        <title>The Global Catalogue of Microorganisms (GCM) 10K type strain sequencing project: providing services to taxonomists for standard genome sequencing and annotation.</title>
        <authorList>
            <consortium name="The Broad Institute Genomics Platform"/>
            <consortium name="The Broad Institute Genome Sequencing Center for Infectious Disease"/>
            <person name="Wu L."/>
            <person name="Ma J."/>
        </authorList>
    </citation>
    <scope>NUCLEOTIDE SEQUENCE [LARGE SCALE GENOMIC DNA]</scope>
    <source>
        <strain evidence="3">JCM 18304</strain>
    </source>
</reference>
<proteinExistence type="predicted"/>
<dbReference type="Proteomes" id="UP001501570">
    <property type="component" value="Unassembled WGS sequence"/>
</dbReference>
<dbReference type="InterPro" id="IPR012675">
    <property type="entry name" value="Beta-grasp_dom_sf"/>
</dbReference>
<keyword evidence="3" id="KW-1185">Reference proteome</keyword>
<dbReference type="CDD" id="cd00207">
    <property type="entry name" value="fer2"/>
    <property type="match status" value="1"/>
</dbReference>
<dbReference type="EMBL" id="BAABJQ010000014">
    <property type="protein sequence ID" value="GAA5190483.1"/>
    <property type="molecule type" value="Genomic_DNA"/>
</dbReference>
<dbReference type="InterPro" id="IPR001041">
    <property type="entry name" value="2Fe-2S_ferredoxin-type"/>
</dbReference>
<gene>
    <name evidence="2" type="ORF">GCM10023322_45710</name>
</gene>
<dbReference type="SUPFAM" id="SSF54292">
    <property type="entry name" value="2Fe-2S ferredoxin-like"/>
    <property type="match status" value="1"/>
</dbReference>
<dbReference type="PANTHER" id="PTHR45331">
    <property type="entry name" value="OXIDOREDUCTASE, IRON-SULPHUR BINDING SUBUNIT-RELATED-RELATED"/>
    <property type="match status" value="1"/>
</dbReference>
<dbReference type="InterPro" id="IPR036884">
    <property type="entry name" value="2Fe-2S-bd_dom_sf"/>
</dbReference>
<dbReference type="InterPro" id="IPR036010">
    <property type="entry name" value="2Fe-2S_ferredoxin-like_sf"/>
</dbReference>
<dbReference type="Gene3D" id="1.10.150.120">
    <property type="entry name" value="[2Fe-2S]-binding domain"/>
    <property type="match status" value="1"/>
</dbReference>
<dbReference type="SUPFAM" id="SSF47741">
    <property type="entry name" value="CO dehydrogenase ISP C-domain like"/>
    <property type="match status" value="1"/>
</dbReference>
<dbReference type="PROSITE" id="PS51085">
    <property type="entry name" value="2FE2S_FER_2"/>
    <property type="match status" value="1"/>
</dbReference>
<dbReference type="Pfam" id="PF01799">
    <property type="entry name" value="Fer2_2"/>
    <property type="match status" value="1"/>
</dbReference>
<protein>
    <submittedName>
        <fullName evidence="2">(2Fe-2S)-binding protein</fullName>
    </submittedName>
</protein>
<dbReference type="Gene3D" id="3.10.20.30">
    <property type="match status" value="1"/>
</dbReference>
<feature type="domain" description="2Fe-2S ferredoxin-type" evidence="1">
    <location>
        <begin position="5"/>
        <end position="83"/>
    </location>
</feature>
<comment type="caution">
    <text evidence="2">The sequence shown here is derived from an EMBL/GenBank/DDBJ whole genome shotgun (WGS) entry which is preliminary data.</text>
</comment>
<name>A0ABP9S275_9ACTN</name>
<dbReference type="RefSeq" id="WP_345632661.1">
    <property type="nucleotide sequence ID" value="NZ_BAABJQ010000014.1"/>
</dbReference>
<evidence type="ECO:0000259" key="1">
    <source>
        <dbReference type="PROSITE" id="PS51085"/>
    </source>
</evidence>
<sequence>MPTPLTRNLIVNGRRRKVSVPDDAEPLLYVLREQCDQRGPRFGCGVSQCGACTVIVNGTVTRSCVTDLNTVPDGASIQTLDGIGTEQRPHPLQQAFVDQQAGQCAFCINAMVMGALGWIESRIAEGNRAVPSRQEITDYLSGAAPGSTLNYLCRCGTHTRIVEAIHSGAAQMVRERVKR</sequence>
<dbReference type="InterPro" id="IPR052914">
    <property type="entry name" value="Aldehyde_Oxdr_Iron-Sulfur"/>
</dbReference>